<keyword evidence="14" id="KW-1185">Reference proteome</keyword>
<feature type="compositionally biased region" description="Low complexity" evidence="11">
    <location>
        <begin position="634"/>
        <end position="645"/>
    </location>
</feature>
<feature type="compositionally biased region" description="Low complexity" evidence="11">
    <location>
        <begin position="607"/>
        <end position="620"/>
    </location>
</feature>
<evidence type="ECO:0000256" key="1">
    <source>
        <dbReference type="ARBA" id="ARBA00010791"/>
    </source>
</evidence>
<feature type="compositionally biased region" description="Polar residues" evidence="11">
    <location>
        <begin position="593"/>
        <end position="604"/>
    </location>
</feature>
<evidence type="ECO:0000256" key="9">
    <source>
        <dbReference type="ARBA" id="ARBA00047899"/>
    </source>
</evidence>
<dbReference type="InterPro" id="IPR031850">
    <property type="entry name" value="Fungal_KA1_dom"/>
</dbReference>
<dbReference type="PROSITE" id="PS50011">
    <property type="entry name" value="PROTEIN_KINASE_DOM"/>
    <property type="match status" value="1"/>
</dbReference>
<dbReference type="PANTHER" id="PTHR24346:SF110">
    <property type="entry name" value="NON-SPECIFIC SERINE_THREONINE PROTEIN KINASE"/>
    <property type="match status" value="1"/>
</dbReference>
<feature type="region of interest" description="Disordered" evidence="11">
    <location>
        <begin position="1"/>
        <end position="55"/>
    </location>
</feature>
<dbReference type="GO" id="GO:0005524">
    <property type="term" value="F:ATP binding"/>
    <property type="evidence" value="ECO:0007669"/>
    <property type="project" value="UniProtKB-KW"/>
</dbReference>
<dbReference type="OrthoDB" id="504170at2759"/>
<dbReference type="InterPro" id="IPR043024">
    <property type="entry name" value="KA1_sf_fungal"/>
</dbReference>
<gene>
    <name evidence="13" type="ORF">LEMA_P039020.1</name>
</gene>
<dbReference type="Pfam" id="PF00069">
    <property type="entry name" value="Pkinase"/>
    <property type="match status" value="1"/>
</dbReference>
<keyword evidence="6" id="KW-0547">Nucleotide-binding</keyword>
<comment type="similarity">
    <text evidence="1">Belongs to the protein kinase superfamily. CAMK Ser/Thr protein kinase family. NIM1 subfamily.</text>
</comment>
<evidence type="ECO:0000256" key="7">
    <source>
        <dbReference type="ARBA" id="ARBA00022777"/>
    </source>
</evidence>
<dbReference type="STRING" id="985895.E4ZNE2"/>
<dbReference type="PANTHER" id="PTHR24346">
    <property type="entry name" value="MAP/MICROTUBULE AFFINITY-REGULATING KINASE"/>
    <property type="match status" value="1"/>
</dbReference>
<comment type="catalytic activity">
    <reaction evidence="10">
        <text>L-seryl-[protein] + ATP = O-phospho-L-seryl-[protein] + ADP + H(+)</text>
        <dbReference type="Rhea" id="RHEA:17989"/>
        <dbReference type="Rhea" id="RHEA-COMP:9863"/>
        <dbReference type="Rhea" id="RHEA-COMP:11604"/>
        <dbReference type="ChEBI" id="CHEBI:15378"/>
        <dbReference type="ChEBI" id="CHEBI:29999"/>
        <dbReference type="ChEBI" id="CHEBI:30616"/>
        <dbReference type="ChEBI" id="CHEBI:83421"/>
        <dbReference type="ChEBI" id="CHEBI:456216"/>
        <dbReference type="EC" id="2.7.11.1"/>
    </reaction>
</comment>
<keyword evidence="8" id="KW-0067">ATP-binding</keyword>
<evidence type="ECO:0000256" key="4">
    <source>
        <dbReference type="ARBA" id="ARBA00022553"/>
    </source>
</evidence>
<evidence type="ECO:0000256" key="2">
    <source>
        <dbReference type="ARBA" id="ARBA00012513"/>
    </source>
</evidence>
<dbReference type="EMBL" id="FP929105">
    <property type="protein sequence ID" value="CBX93001.1"/>
    <property type="molecule type" value="Genomic_DNA"/>
</dbReference>
<evidence type="ECO:0000256" key="10">
    <source>
        <dbReference type="ARBA" id="ARBA00048679"/>
    </source>
</evidence>
<dbReference type="InterPro" id="IPR008271">
    <property type="entry name" value="Ser/Thr_kinase_AS"/>
</dbReference>
<feature type="compositionally biased region" description="Polar residues" evidence="11">
    <location>
        <begin position="1085"/>
        <end position="1099"/>
    </location>
</feature>
<evidence type="ECO:0000256" key="8">
    <source>
        <dbReference type="ARBA" id="ARBA00022840"/>
    </source>
</evidence>
<keyword evidence="7 13" id="KW-0418">Kinase</keyword>
<dbReference type="InterPro" id="IPR011009">
    <property type="entry name" value="Kinase-like_dom_sf"/>
</dbReference>
<dbReference type="EC" id="2.7.11.1" evidence="2"/>
<dbReference type="SMART" id="SM00220">
    <property type="entry name" value="S_TKc"/>
    <property type="match status" value="1"/>
</dbReference>
<dbReference type="OMA" id="THVGPWQ"/>
<feature type="region of interest" description="Disordered" evidence="11">
    <location>
        <begin position="68"/>
        <end position="116"/>
    </location>
</feature>
<dbReference type="Gene3D" id="3.30.310.220">
    <property type="entry name" value="Fungal kinase associated-1 domain"/>
    <property type="match status" value="2"/>
</dbReference>
<dbReference type="GO" id="GO:0004674">
    <property type="term" value="F:protein serine/threonine kinase activity"/>
    <property type="evidence" value="ECO:0007669"/>
    <property type="project" value="UniProtKB-KW"/>
</dbReference>
<keyword evidence="4" id="KW-0597">Phosphoprotein</keyword>
<dbReference type="InParanoid" id="E4ZNE2"/>
<keyword evidence="3" id="KW-0723">Serine/threonine-protein kinase</keyword>
<dbReference type="GO" id="GO:0005938">
    <property type="term" value="C:cell cortex"/>
    <property type="evidence" value="ECO:0007669"/>
    <property type="project" value="UniProtKB-ARBA"/>
</dbReference>
<organism evidence="14">
    <name type="scientific">Leptosphaeria maculans (strain JN3 / isolate v23.1.3 / race Av1-4-5-6-7-8)</name>
    <name type="common">Blackleg fungus</name>
    <name type="synonym">Phoma lingam</name>
    <dbReference type="NCBI Taxonomy" id="985895"/>
    <lineage>
        <taxon>Eukaryota</taxon>
        <taxon>Fungi</taxon>
        <taxon>Dikarya</taxon>
        <taxon>Ascomycota</taxon>
        <taxon>Pezizomycotina</taxon>
        <taxon>Dothideomycetes</taxon>
        <taxon>Pleosporomycetidae</taxon>
        <taxon>Pleosporales</taxon>
        <taxon>Pleosporineae</taxon>
        <taxon>Leptosphaeriaceae</taxon>
        <taxon>Plenodomus</taxon>
        <taxon>Plenodomus lingam/Leptosphaeria maculans species complex</taxon>
    </lineage>
</organism>
<feature type="region of interest" description="Disordered" evidence="11">
    <location>
        <begin position="568"/>
        <end position="661"/>
    </location>
</feature>
<dbReference type="VEuPathDB" id="FungiDB:LEMA_P039020.1"/>
<feature type="region of interest" description="Disordered" evidence="11">
    <location>
        <begin position="788"/>
        <end position="829"/>
    </location>
</feature>
<feature type="compositionally biased region" description="Low complexity" evidence="11">
    <location>
        <begin position="93"/>
        <end position="104"/>
    </location>
</feature>
<protein>
    <recommendedName>
        <fullName evidence="2">non-specific serine/threonine protein kinase</fullName>
        <ecNumber evidence="2">2.7.11.1</ecNumber>
    </recommendedName>
</protein>
<dbReference type="Proteomes" id="UP000002668">
    <property type="component" value="Genome"/>
</dbReference>
<name>E4ZNE2_LEPMJ</name>
<evidence type="ECO:0000313" key="13">
    <source>
        <dbReference type="EMBL" id="CBX93001.1"/>
    </source>
</evidence>
<feature type="compositionally biased region" description="Polar residues" evidence="11">
    <location>
        <begin position="791"/>
        <end position="818"/>
    </location>
</feature>
<dbReference type="HOGENOM" id="CLU_004222_0_0_1"/>
<evidence type="ECO:0000259" key="12">
    <source>
        <dbReference type="PROSITE" id="PS50011"/>
    </source>
</evidence>
<dbReference type="FunFam" id="1.10.510.10:FF:002176">
    <property type="entry name" value="CAMK family protein kinase"/>
    <property type="match status" value="1"/>
</dbReference>
<accession>E4ZNE2</accession>
<reference evidence="14" key="1">
    <citation type="journal article" date="2011" name="Nat. Commun.">
        <title>Effector diversification within compartments of the Leptosphaeria maculans genome affected by Repeat-Induced Point mutations.</title>
        <authorList>
            <person name="Rouxel T."/>
            <person name="Grandaubert J."/>
            <person name="Hane J.K."/>
            <person name="Hoede C."/>
            <person name="van de Wouw A.P."/>
            <person name="Couloux A."/>
            <person name="Dominguez V."/>
            <person name="Anthouard V."/>
            <person name="Bally P."/>
            <person name="Bourras S."/>
            <person name="Cozijnsen A.J."/>
            <person name="Ciuffetti L.M."/>
            <person name="Degrave A."/>
            <person name="Dilmaghani A."/>
            <person name="Duret L."/>
            <person name="Fudal I."/>
            <person name="Goodwin S.B."/>
            <person name="Gout L."/>
            <person name="Glaser N."/>
            <person name="Linglin J."/>
            <person name="Kema G.H.J."/>
            <person name="Lapalu N."/>
            <person name="Lawrence C.B."/>
            <person name="May K."/>
            <person name="Meyer M."/>
            <person name="Ollivier B."/>
            <person name="Poulain J."/>
            <person name="Schoch C.L."/>
            <person name="Simon A."/>
            <person name="Spatafora J.W."/>
            <person name="Stachowiak A."/>
            <person name="Turgeon B.G."/>
            <person name="Tyler B.M."/>
            <person name="Vincent D."/>
            <person name="Weissenbach J."/>
            <person name="Amselem J."/>
            <person name="Quesneville H."/>
            <person name="Oliver R.P."/>
            <person name="Wincker P."/>
            <person name="Balesdent M.-H."/>
            <person name="Howlett B.J."/>
        </authorList>
    </citation>
    <scope>NUCLEOTIDE SEQUENCE [LARGE SCALE GENOMIC DNA]</scope>
    <source>
        <strain evidence="14">JN3 / isolate v23.1.3 / race Av1-4-5-6-7-8</strain>
    </source>
</reference>
<feature type="compositionally biased region" description="Basic and acidic residues" evidence="11">
    <location>
        <begin position="83"/>
        <end position="92"/>
    </location>
</feature>
<proteinExistence type="inferred from homology"/>
<dbReference type="eggNOG" id="KOG0588">
    <property type="taxonomic scope" value="Eukaryota"/>
</dbReference>
<dbReference type="Gene3D" id="1.10.510.10">
    <property type="entry name" value="Transferase(Phosphotransferase) domain 1"/>
    <property type="match status" value="1"/>
</dbReference>
<dbReference type="SUPFAM" id="SSF56112">
    <property type="entry name" value="Protein kinase-like (PK-like)"/>
    <property type="match status" value="1"/>
</dbReference>
<evidence type="ECO:0000256" key="3">
    <source>
        <dbReference type="ARBA" id="ARBA00022527"/>
    </source>
</evidence>
<comment type="catalytic activity">
    <reaction evidence="9">
        <text>L-threonyl-[protein] + ATP = O-phospho-L-threonyl-[protein] + ADP + H(+)</text>
        <dbReference type="Rhea" id="RHEA:46608"/>
        <dbReference type="Rhea" id="RHEA-COMP:11060"/>
        <dbReference type="Rhea" id="RHEA-COMP:11605"/>
        <dbReference type="ChEBI" id="CHEBI:15378"/>
        <dbReference type="ChEBI" id="CHEBI:30013"/>
        <dbReference type="ChEBI" id="CHEBI:30616"/>
        <dbReference type="ChEBI" id="CHEBI:61977"/>
        <dbReference type="ChEBI" id="CHEBI:456216"/>
        <dbReference type="EC" id="2.7.11.1"/>
    </reaction>
</comment>
<dbReference type="PROSITE" id="PS00108">
    <property type="entry name" value="PROTEIN_KINASE_ST"/>
    <property type="match status" value="1"/>
</dbReference>
<evidence type="ECO:0000313" key="14">
    <source>
        <dbReference type="Proteomes" id="UP000002668"/>
    </source>
</evidence>
<dbReference type="InterPro" id="IPR000719">
    <property type="entry name" value="Prot_kinase_dom"/>
</dbReference>
<sequence length="1336" mass="149905">MDSAYHGRPPTRRRALADGTNRANEHPQIQRWSEQNSKVDMPSSPPVAMPHNESIVPNGSLAVRHELPSPENKRLSAVSSTDARSHNSKRDSNISNASTNASNTNRRRKTHIGPWQLGKTIGRGGCSRVRLVRHSGTGQYGAAKIISKATAEKVRALSLANLIQSAEQDPSLYPDGKVIPFGLEREICIMKLLDHPNIVRLYDIWENRDELYLIMEFMEGGELFSYIHEQGGLIEIHAVHIFRQIIAALIYCHRINIHHRDLKPENILLDRDTMTVKLVDFGMAALQPTGKKLTTPCGSPHYAAPEVIKTISYDGAKADVWSCGVILYVLLTGTPPFNYSGEDRHLKNLFRDIAEAKYVMPDTISREAQDLIRKILVADPKRRIGLDEIWDHPFLRKYQQELNFVGEFATQDHWTGPLPAISEWATLERTTIDREILRYLRTLWHSEKEEVLVQRLMSKEANQEKYFYSALRKYHTDQLENYQPSAHHPVAHSNSDHHHNTRHSPTRQDLEQLPTKQHKRSKSGYSILNNEHLYSKHSFYESPISEASYDPFRASRQPMVPEPKVVQSNVTVHREHSNGSRKLRPATAMGHRTGSSLRIQALRNNSKRSSAMSRGSSNRSTPSHRAVSVKRGSMSRSSLVSSHWPSSPPVITRSGGMSKRGVSFSHLRDRRSSIVTTGTWETDHGAPGDYAASHRPHTSIGSYGSSLRSSSVRPSPGMSPYTRGVMSPDAPGLRLRKPDSPSKYIQGEARKVSMELGKVMEEAFNRSSVSSSIRTSGTGHELYHDALSYDSPPTSFTNTRDSGGSSLMTPNTKANASQRPLPPLPSETPNTFLQRKLAETRAEIARRFDEDGNGKSTEHFNEVLEHLDRLMVPGMNGKRTVSAPARSPEHPAPLHVIPEEVKIEVVDGYNANALNPRAVTDPNRPQARRVVTEQQQTIRLVTESPTRVAPLNIRKRSGVSLSSKFASDAANSVAWPGPAATYTVRPFQDVQNDLRAARTTETAPIPERQNPVVKKKKSLWFRRTTDEKDRDQEEVEVQLKKKKSLGLLQIPEAWQSLDDRVKTGISPFTSTAAEVPCQDQKECESQSASEFPMRNTSSAAARGDGAQRKGLLSFFGKKTKDDKLKKPMELGTADLSSSSMACSFDLGPEHGTAGGDHAARTGPPEMQMNWLSRFLHIKPASKTLCFHIGRGKVRKDLLRLLRDWQRFGVQDVSFDRATNAISGRVDKNNRKSNSLCLSRFVFQGWLLKDWRFEVEILEVENVLRYLKIKPVSFVIELFVVLEHGHRANLCLARFTQTRGAASSFRKVVDIVEDVCRARCLLVEDEEKKASMMEVLG</sequence>
<feature type="region of interest" description="Disordered" evidence="11">
    <location>
        <begin position="485"/>
        <end position="528"/>
    </location>
</feature>
<evidence type="ECO:0000256" key="6">
    <source>
        <dbReference type="ARBA" id="ARBA00022741"/>
    </source>
</evidence>
<evidence type="ECO:0000256" key="11">
    <source>
        <dbReference type="SAM" id="MobiDB-lite"/>
    </source>
</evidence>
<feature type="domain" description="Protein kinase" evidence="12">
    <location>
        <begin position="115"/>
        <end position="395"/>
    </location>
</feature>
<feature type="compositionally biased region" description="Low complexity" evidence="11">
    <location>
        <begin position="699"/>
        <end position="716"/>
    </location>
</feature>
<feature type="region of interest" description="Disordered" evidence="11">
    <location>
        <begin position="678"/>
        <end position="741"/>
    </location>
</feature>
<feature type="region of interest" description="Disordered" evidence="11">
    <location>
        <begin position="1072"/>
        <end position="1105"/>
    </location>
</feature>
<dbReference type="GO" id="GO:0035556">
    <property type="term" value="P:intracellular signal transduction"/>
    <property type="evidence" value="ECO:0007669"/>
    <property type="project" value="TreeGrafter"/>
</dbReference>
<keyword evidence="5" id="KW-0808">Transferase</keyword>
<dbReference type="Pfam" id="PF16797">
    <property type="entry name" value="Fungal_KA1"/>
    <property type="match status" value="1"/>
</dbReference>
<evidence type="ECO:0000256" key="5">
    <source>
        <dbReference type="ARBA" id="ARBA00022679"/>
    </source>
</evidence>